<sequence>MSLNFLLYFLYIIFLP</sequence>
<protein>
    <submittedName>
        <fullName evidence="1">Uncharacterized protein</fullName>
    </submittedName>
</protein>
<name>A0A2P2J1W7_RHIMU</name>
<evidence type="ECO:0000313" key="1">
    <source>
        <dbReference type="EMBL" id="MBW87450.1"/>
    </source>
</evidence>
<dbReference type="EMBL" id="GGEC01006967">
    <property type="protein sequence ID" value="MBW87450.1"/>
    <property type="molecule type" value="Transcribed_RNA"/>
</dbReference>
<accession>A0A2P2J1W7</accession>
<reference evidence="1" key="1">
    <citation type="submission" date="2018-02" db="EMBL/GenBank/DDBJ databases">
        <title>Rhizophora mucronata_Transcriptome.</title>
        <authorList>
            <person name="Meera S.P."/>
            <person name="Sreeshan A."/>
            <person name="Augustine A."/>
        </authorList>
    </citation>
    <scope>NUCLEOTIDE SEQUENCE</scope>
    <source>
        <tissue evidence="1">Leaf</tissue>
    </source>
</reference>
<proteinExistence type="predicted"/>
<organism evidence="1">
    <name type="scientific">Rhizophora mucronata</name>
    <name type="common">Asiatic mangrove</name>
    <dbReference type="NCBI Taxonomy" id="61149"/>
    <lineage>
        <taxon>Eukaryota</taxon>
        <taxon>Viridiplantae</taxon>
        <taxon>Streptophyta</taxon>
        <taxon>Embryophyta</taxon>
        <taxon>Tracheophyta</taxon>
        <taxon>Spermatophyta</taxon>
        <taxon>Magnoliopsida</taxon>
        <taxon>eudicotyledons</taxon>
        <taxon>Gunneridae</taxon>
        <taxon>Pentapetalae</taxon>
        <taxon>rosids</taxon>
        <taxon>fabids</taxon>
        <taxon>Malpighiales</taxon>
        <taxon>Rhizophoraceae</taxon>
        <taxon>Rhizophora</taxon>
    </lineage>
</organism>
<dbReference type="AlphaFoldDB" id="A0A2P2J1W7"/>